<dbReference type="Proteomes" id="UP000031561">
    <property type="component" value="Unassembled WGS sequence"/>
</dbReference>
<dbReference type="Gene3D" id="3.30.530.20">
    <property type="match status" value="1"/>
</dbReference>
<dbReference type="EMBL" id="JTHE03000121">
    <property type="protein sequence ID" value="MCM1985370.1"/>
    <property type="molecule type" value="Genomic_DNA"/>
</dbReference>
<dbReference type="InterPro" id="IPR023393">
    <property type="entry name" value="START-like_dom_sf"/>
</dbReference>
<evidence type="ECO:0000313" key="1">
    <source>
        <dbReference type="EMBL" id="MCM1985370.1"/>
    </source>
</evidence>
<comment type="caution">
    <text evidence="1">The sequence shown here is derived from an EMBL/GenBank/DDBJ whole genome shotgun (WGS) entry which is preliminary data.</text>
</comment>
<gene>
    <name evidence="1" type="ORF">QQ91_0021365</name>
</gene>
<sequence>MVLFPMEIHVDTRIPFPLDLVYATYRDRLPETVSYLPNVRALQLLERRCEPDHIFCHYEWEGGGEIPAMIRSFISVDLLKWSEQNDWNNVLHQVRWRIAPHLFAEAIDCAGKNRFIAEGDGTRVETRGHLRINPAQLSNVPTMMRGIVANAAEKILGEAIAPNLEKMGDAIVFLLQEGKTTDIPQTLPRL</sequence>
<reference evidence="1 2" key="1">
    <citation type="journal article" date="2015" name="Genome Announc.">
        <title>Draft Genome Sequence of Filamentous Marine Cyanobacterium Lyngbya confervoides Strain BDU141951.</title>
        <authorList>
            <person name="Chandrababunaidu M.M."/>
            <person name="Sen D."/>
            <person name="Tripathy S."/>
        </authorList>
    </citation>
    <scope>NUCLEOTIDE SEQUENCE [LARGE SCALE GENOMIC DNA]</scope>
    <source>
        <strain evidence="1 2">BDU141951</strain>
    </source>
</reference>
<evidence type="ECO:0000313" key="2">
    <source>
        <dbReference type="Proteomes" id="UP000031561"/>
    </source>
</evidence>
<keyword evidence="2" id="KW-1185">Reference proteome</keyword>
<proteinExistence type="predicted"/>
<accession>A0ABD4TC44</accession>
<organism evidence="1 2">
    <name type="scientific">Lyngbya confervoides BDU141951</name>
    <dbReference type="NCBI Taxonomy" id="1574623"/>
    <lineage>
        <taxon>Bacteria</taxon>
        <taxon>Bacillati</taxon>
        <taxon>Cyanobacteriota</taxon>
        <taxon>Cyanophyceae</taxon>
        <taxon>Oscillatoriophycideae</taxon>
        <taxon>Oscillatoriales</taxon>
        <taxon>Microcoleaceae</taxon>
        <taxon>Lyngbya</taxon>
    </lineage>
</organism>
<dbReference type="AlphaFoldDB" id="A0ABD4TC44"/>
<name>A0ABD4TC44_9CYAN</name>
<dbReference type="RefSeq" id="WP_201277235.1">
    <property type="nucleotide sequence ID" value="NZ_JTHE03000121.1"/>
</dbReference>
<evidence type="ECO:0008006" key="3">
    <source>
        <dbReference type="Google" id="ProtNLM"/>
    </source>
</evidence>
<protein>
    <recommendedName>
        <fullName evidence="3">Coenzyme Q-binding protein COQ10 START domain-containing protein</fullName>
    </recommendedName>
</protein>